<keyword evidence="2" id="KW-1133">Transmembrane helix</keyword>
<evidence type="ECO:0000313" key="4">
    <source>
        <dbReference type="Proteomes" id="UP000001396"/>
    </source>
</evidence>
<comment type="caution">
    <text evidence="3">The sequence shown here is derived from an EMBL/GenBank/DDBJ whole genome shotgun (WGS) entry which is preliminary data.</text>
</comment>
<protein>
    <submittedName>
        <fullName evidence="3">Uncharacterized protein</fullName>
    </submittedName>
</protein>
<reference evidence="3 4" key="1">
    <citation type="journal article" date="2011" name="Genome Res.">
        <title>Phylogeny-wide analysis of social amoeba genomes highlights ancient origins for complex intercellular communication.</title>
        <authorList>
            <person name="Heidel A.J."/>
            <person name="Lawal H.M."/>
            <person name="Felder M."/>
            <person name="Schilde C."/>
            <person name="Helps N.R."/>
            <person name="Tunggal B."/>
            <person name="Rivero F."/>
            <person name="John U."/>
            <person name="Schleicher M."/>
            <person name="Eichinger L."/>
            <person name="Platzer M."/>
            <person name="Noegel A.A."/>
            <person name="Schaap P."/>
            <person name="Gloeckner G."/>
        </authorList>
    </citation>
    <scope>NUCLEOTIDE SEQUENCE [LARGE SCALE GENOMIC DNA]</scope>
    <source>
        <strain evidence="4">ATCC 26659 / Pp 5 / PN500</strain>
    </source>
</reference>
<dbReference type="Proteomes" id="UP000001396">
    <property type="component" value="Unassembled WGS sequence"/>
</dbReference>
<feature type="region of interest" description="Disordered" evidence="1">
    <location>
        <begin position="296"/>
        <end position="325"/>
    </location>
</feature>
<dbReference type="RefSeq" id="XP_020434872.1">
    <property type="nucleotide sequence ID" value="XM_020575352.1"/>
</dbReference>
<organism evidence="3 4">
    <name type="scientific">Heterostelium pallidum (strain ATCC 26659 / Pp 5 / PN500)</name>
    <name type="common">Cellular slime mold</name>
    <name type="synonym">Polysphondylium pallidum</name>
    <dbReference type="NCBI Taxonomy" id="670386"/>
    <lineage>
        <taxon>Eukaryota</taxon>
        <taxon>Amoebozoa</taxon>
        <taxon>Evosea</taxon>
        <taxon>Eumycetozoa</taxon>
        <taxon>Dictyostelia</taxon>
        <taxon>Acytosteliales</taxon>
        <taxon>Acytosteliaceae</taxon>
        <taxon>Heterostelium</taxon>
    </lineage>
</organism>
<evidence type="ECO:0000256" key="1">
    <source>
        <dbReference type="SAM" id="MobiDB-lite"/>
    </source>
</evidence>
<keyword evidence="2" id="KW-0472">Membrane</keyword>
<dbReference type="InParanoid" id="D3B7L2"/>
<evidence type="ECO:0000313" key="3">
    <source>
        <dbReference type="EMBL" id="EFA82755.1"/>
    </source>
</evidence>
<dbReference type="AlphaFoldDB" id="D3B7L2"/>
<feature type="compositionally biased region" description="Low complexity" evidence="1">
    <location>
        <begin position="296"/>
        <end position="311"/>
    </location>
</feature>
<feature type="transmembrane region" description="Helical" evidence="2">
    <location>
        <begin position="254"/>
        <end position="272"/>
    </location>
</feature>
<feature type="transmembrane region" description="Helical" evidence="2">
    <location>
        <begin position="195"/>
        <end position="220"/>
    </location>
</feature>
<name>D3B7L2_HETP5</name>
<sequence length="325" mass="35823">MLNGMSDQSFWNFILFGCFISPSSTSISLASNFSGTWLIDRKIELGESFTHRFKLDAGARWNYKIFYDSPFEYGFQSNLTITSVQPGTMLQVYLKSDNRTTEKLHQMTPINRQICNTIVYDIVFNAGGAANAGGDDNFDESAEIIITLDTNFATHCNYDNGTIVYAGEPEVEKDLLLVYLLFSYSLNLQSTMARLFSMSTAMTAIHFLLAILLFATSIVVFTRTEIHFNGVLLLLGILIWGSNDSNYFTGVMSLLFMLFGIAGIGLGGFSAYDPPRPLLGPEDFVPYGQKSVSLASQQDSLEDGLSSSSSSAIPPIVSQQPTFSL</sequence>
<dbReference type="EMBL" id="ADBJ01000018">
    <property type="protein sequence ID" value="EFA82755.1"/>
    <property type="molecule type" value="Genomic_DNA"/>
</dbReference>
<keyword evidence="4" id="KW-1185">Reference proteome</keyword>
<dbReference type="GeneID" id="31359937"/>
<gene>
    <name evidence="3" type="ORF">PPL_04450</name>
</gene>
<accession>D3B7L2</accession>
<evidence type="ECO:0000256" key="2">
    <source>
        <dbReference type="SAM" id="Phobius"/>
    </source>
</evidence>
<proteinExistence type="predicted"/>
<keyword evidence="2" id="KW-0812">Transmembrane</keyword>
<feature type="transmembrane region" description="Helical" evidence="2">
    <location>
        <begin position="226"/>
        <end position="242"/>
    </location>
</feature>